<dbReference type="InterPro" id="IPR050767">
    <property type="entry name" value="Sel1_AlgK"/>
</dbReference>
<dbReference type="InterPro" id="IPR006597">
    <property type="entry name" value="Sel1-like"/>
</dbReference>
<dbReference type="Pfam" id="PF23310">
    <property type="entry name" value="TPR_27"/>
    <property type="match status" value="1"/>
</dbReference>
<name>A0A1J4KF96_9EUKA</name>
<comment type="similarity">
    <text evidence="1">Belongs to the sel-1 family.</text>
</comment>
<dbReference type="OrthoDB" id="272077at2759"/>
<proteinExistence type="inferred from homology"/>
<dbReference type="SMART" id="SM00671">
    <property type="entry name" value="SEL1"/>
    <property type="match status" value="34"/>
</dbReference>
<dbReference type="PANTHER" id="PTHR11102">
    <property type="entry name" value="SEL-1-LIKE PROTEIN"/>
    <property type="match status" value="1"/>
</dbReference>
<dbReference type="Pfam" id="PF08238">
    <property type="entry name" value="Sel1"/>
    <property type="match status" value="31"/>
</dbReference>
<evidence type="ECO:0000256" key="2">
    <source>
        <dbReference type="PROSITE-ProRule" id="PRU00339"/>
    </source>
</evidence>
<comment type="caution">
    <text evidence="4">The sequence shown here is derived from an EMBL/GenBank/DDBJ whole genome shotgun (WGS) entry which is preliminary data.</text>
</comment>
<dbReference type="SUPFAM" id="SSF81901">
    <property type="entry name" value="HCP-like"/>
    <property type="match status" value="8"/>
</dbReference>
<gene>
    <name evidence="4" type="ORF">TRFO_04371</name>
</gene>
<accession>A0A1J4KF96</accession>
<dbReference type="GeneID" id="94826561"/>
<dbReference type="RefSeq" id="XP_068362987.1">
    <property type="nucleotide sequence ID" value="XM_068491857.1"/>
</dbReference>
<dbReference type="Proteomes" id="UP000179807">
    <property type="component" value="Unassembled WGS sequence"/>
</dbReference>
<evidence type="ECO:0000313" key="5">
    <source>
        <dbReference type="Proteomes" id="UP000179807"/>
    </source>
</evidence>
<evidence type="ECO:0000313" key="4">
    <source>
        <dbReference type="EMBL" id="OHT09851.1"/>
    </source>
</evidence>
<dbReference type="PANTHER" id="PTHR11102:SF160">
    <property type="entry name" value="ERAD-ASSOCIATED E3 UBIQUITIN-PROTEIN LIGASE COMPONENT HRD3"/>
    <property type="match status" value="1"/>
</dbReference>
<dbReference type="InterPro" id="IPR019734">
    <property type="entry name" value="TPR_rpt"/>
</dbReference>
<dbReference type="InterPro" id="IPR057136">
    <property type="entry name" value="At2g35280_TPR_dom"/>
</dbReference>
<evidence type="ECO:0000259" key="3">
    <source>
        <dbReference type="Pfam" id="PF23310"/>
    </source>
</evidence>
<reference evidence="4" key="1">
    <citation type="submission" date="2016-10" db="EMBL/GenBank/DDBJ databases">
        <authorList>
            <person name="Benchimol M."/>
            <person name="Almeida L.G."/>
            <person name="Vasconcelos A.T."/>
            <person name="Perreira-Neves A."/>
            <person name="Rosa I.A."/>
            <person name="Tasca T."/>
            <person name="Bogo M.R."/>
            <person name="de Souza W."/>
        </authorList>
    </citation>
    <scope>NUCLEOTIDE SEQUENCE [LARGE SCALE GENOMIC DNA]</scope>
    <source>
        <strain evidence="4">K</strain>
    </source>
</reference>
<feature type="repeat" description="TPR" evidence="2">
    <location>
        <begin position="1051"/>
        <end position="1084"/>
    </location>
</feature>
<dbReference type="Gene3D" id="1.25.40.10">
    <property type="entry name" value="Tetratricopeptide repeat domain"/>
    <property type="match status" value="8"/>
</dbReference>
<dbReference type="EMBL" id="MLAK01000627">
    <property type="protein sequence ID" value="OHT09851.1"/>
    <property type="molecule type" value="Genomic_DNA"/>
</dbReference>
<evidence type="ECO:0000256" key="1">
    <source>
        <dbReference type="ARBA" id="ARBA00038101"/>
    </source>
</evidence>
<keyword evidence="5" id="KW-1185">Reference proteome</keyword>
<dbReference type="InterPro" id="IPR011990">
    <property type="entry name" value="TPR-like_helical_dom_sf"/>
</dbReference>
<dbReference type="VEuPathDB" id="TrichDB:TRFO_04371"/>
<dbReference type="PROSITE" id="PS50005">
    <property type="entry name" value="TPR"/>
    <property type="match status" value="1"/>
</dbReference>
<keyword evidence="2" id="KW-0802">TPR repeat</keyword>
<protein>
    <recommendedName>
        <fullName evidence="3">At2g35280-like TPR domain-containing protein</fullName>
    </recommendedName>
</protein>
<organism evidence="4 5">
    <name type="scientific">Tritrichomonas foetus</name>
    <dbReference type="NCBI Taxonomy" id="1144522"/>
    <lineage>
        <taxon>Eukaryota</taxon>
        <taxon>Metamonada</taxon>
        <taxon>Parabasalia</taxon>
        <taxon>Tritrichomonadida</taxon>
        <taxon>Tritrichomonadidae</taxon>
        <taxon>Tritrichomonas</taxon>
    </lineage>
</organism>
<sequence length="1719" mass="191065">MMHLQHNNTGYYINSQDFGKRCDFFRAMCLRSFGNTLKVNDRFSDVAFTAFVLFIERNEKQFNKEDTIELLSIADQWHSSLLIKEVMHTLMEKLTNEEIIKQYVDLLKRGITSSTVENHIAQNFLQFIKVKNLIELPPIDVLRLLTIYSNIYQNSQTPNISNSHPTLHSSDLVDLCTKCIFHHGRDGLILLSTFNIEEISKDYIEKLSNSVSFMPNYLIVQYIKCIASINNKHSNTTSKLGKKISIIQTDINKYAQYLNESLAGNSNDGRLAIAEMRLTGRYLDQNFQEAFKQYAILAKLNNDSAQYQLAECYGKGIGTIVNEDEGIKYYRLSADQGNKDALLKLADKLIGNSSLIKNKKDYIHYLTEASKVGHTQSQYKIGKMYEKGKDIKQNSNLAIDNFRESALNGNQKAAKRYVNLINLSSSIKTDKKTLAMFCKIASSSSTAHAQYIIGTMYLNGNCVDKNIEKAADFFQKAADSNAPYGDAAAAYGDLLKSGHGMMTNLTLAAKYYEIAVKCGSKNGAYSLAEMYEAGVVVSHDMNEAAKNYKIAAENGHAKAAYRLGVLIEDGKIPGKLDTESFYFFKIAADNGDSDAAMRVGKAYKLGIGVDKNDIEAQKYLEIAANQGNSVASFYVGQIYFSRNQLDVSMKYYQIAADAGNSDAAYALGELYESGISVPSYTEAAKYYQIAVKNGHLFAFYRLARMYELGHGVPIDDSYAFQLYQKASNRGHIDSTYRLGVFYEIGKFIDQDCVQAVKLLQVAADNGCADAMNELAHMILDGRGVTRSTKRAIRLFQTASESGSKAANFYIGKVYLNGADGLDKDEKTAVNYFYKATQNGYDQAALVLGQMYLEGIGVAKNEDTAQQYFSMAAELGNKDAMYNLAKVLEEKGDSKAFLYMKGAAEQNHADAAYKYAVYIKDGKIPLPPNTDSHQIELQYLDIAATNGNSDAAFEIGVMHYKNENYFEALKKLKIATDSGHIEANYYLGKLLLDGKGTLPDILQGTQHIITAAEAGNTPAQLHLAYAYLNGVGVEKCDDKALSYFLLSAQTSPDAMLGLGKLYEAQNKLNDALKYYIKAADNNQIEASYIIGSSYLNGSRSLPTDIQLAIKYLEYSADRNDPKSCMLLVDLSNNKDNTYHPPNEFLHRIIRIAAESKHPYSSYIIGQERENVGNCVEAMNLYQISSDGGVNEASYRLGILYEEGRPGIEKDELKAIKLFTIASERGNADAQYKLAFMNEEGRGVPQNITEAIRLYKLSADLGHPLSSYRYAIILYKMNKNREEIIKYLNISAEAKNKDAALMLGDLLEGEDKYQAYKTSASLGSVDGMYKYGLLLRKDGKEAEAIKMFYHAASGNHPNASYEYALTQEQSNPQAAGNYYRIAYEQNNGGAAYKLGLMIFEGRGFPINHTEAAQVFSRGASIGNVNCLYLLGGLYESGKGVYRNDNEAIKYYKQAVDKGSIEAAYRIGIMYEQGKGVDLNASQFISNTNSENEAPQYFKFAADNGHALSASRLAYLMETGRGIQQDEKQALYYYKIAADKGESTAAYSIAQKLEFGRSIDKNLPLAAHYYKVAADSQNLPDASYKFAQMLEEGIGIEKNEKQAVTYYYQAAKGSHMESIFKLGMILHDGKAVAKNNEQALQYFRIAGNSGNLNSLYMAATLLETGDGVPQNLEEAVKLYTEAANRRHKLSAQRLADLYRVGVGVPKNSQTSDFYQRIALLPS</sequence>
<feature type="domain" description="At2g35280-like TPR" evidence="3">
    <location>
        <begin position="924"/>
        <end position="1003"/>
    </location>
</feature>